<feature type="region of interest" description="Disordered" evidence="1">
    <location>
        <begin position="36"/>
        <end position="118"/>
    </location>
</feature>
<name>A0AAV9VXY6_9PEZI</name>
<feature type="compositionally biased region" description="Polar residues" evidence="1">
    <location>
        <begin position="92"/>
        <end position="109"/>
    </location>
</feature>
<sequence length="118" mass="13273">MIHAGIKIADFIDMVQRKTELWEALYHVKKAPKIANKQGRVGYGTDGTDDDDVRDRDRGGKKFRKNQNRKGNKGKKHYKGKAYYQDLETASGFGQSDDNNGSDNGSAHSSYDLDQYGI</sequence>
<organism evidence="2 3">
    <name type="scientific">Arthrobotrys musiformis</name>
    <dbReference type="NCBI Taxonomy" id="47236"/>
    <lineage>
        <taxon>Eukaryota</taxon>
        <taxon>Fungi</taxon>
        <taxon>Dikarya</taxon>
        <taxon>Ascomycota</taxon>
        <taxon>Pezizomycotina</taxon>
        <taxon>Orbiliomycetes</taxon>
        <taxon>Orbiliales</taxon>
        <taxon>Orbiliaceae</taxon>
        <taxon>Arthrobotrys</taxon>
    </lineage>
</organism>
<evidence type="ECO:0000313" key="2">
    <source>
        <dbReference type="EMBL" id="KAK6495940.1"/>
    </source>
</evidence>
<accession>A0AAV9VXY6</accession>
<proteinExistence type="predicted"/>
<feature type="compositionally biased region" description="Basic residues" evidence="1">
    <location>
        <begin position="61"/>
        <end position="80"/>
    </location>
</feature>
<dbReference type="EMBL" id="JAVHJL010000012">
    <property type="protein sequence ID" value="KAK6495940.1"/>
    <property type="molecule type" value="Genomic_DNA"/>
</dbReference>
<gene>
    <name evidence="2" type="ORF">TWF481_002985</name>
</gene>
<keyword evidence="3" id="KW-1185">Reference proteome</keyword>
<dbReference type="AlphaFoldDB" id="A0AAV9VXY6"/>
<evidence type="ECO:0000313" key="3">
    <source>
        <dbReference type="Proteomes" id="UP001370758"/>
    </source>
</evidence>
<dbReference type="Proteomes" id="UP001370758">
    <property type="component" value="Unassembled WGS sequence"/>
</dbReference>
<evidence type="ECO:0000256" key="1">
    <source>
        <dbReference type="SAM" id="MobiDB-lite"/>
    </source>
</evidence>
<protein>
    <submittedName>
        <fullName evidence="2">Uncharacterized protein</fullName>
    </submittedName>
</protein>
<comment type="caution">
    <text evidence="2">The sequence shown here is derived from an EMBL/GenBank/DDBJ whole genome shotgun (WGS) entry which is preliminary data.</text>
</comment>
<reference evidence="2 3" key="1">
    <citation type="submission" date="2023-08" db="EMBL/GenBank/DDBJ databases">
        <authorList>
            <person name="Palmer J.M."/>
        </authorList>
    </citation>
    <scope>NUCLEOTIDE SEQUENCE [LARGE SCALE GENOMIC DNA]</scope>
    <source>
        <strain evidence="2 3">TWF481</strain>
    </source>
</reference>